<gene>
    <name evidence="4" type="ORF">B0A62_09605</name>
    <name evidence="3" type="ORF">IW20_08190</name>
</gene>
<dbReference type="EMBL" id="JPRM01000010">
    <property type="protein sequence ID" value="KFF17312.1"/>
    <property type="molecule type" value="Genomic_DNA"/>
</dbReference>
<evidence type="ECO:0000313" key="4">
    <source>
        <dbReference type="EMBL" id="OXA95146.1"/>
    </source>
</evidence>
<dbReference type="RefSeq" id="WP_035620695.1">
    <property type="nucleotide sequence ID" value="NZ_JBEWQG010000003.1"/>
</dbReference>
<sequence length="246" mass="26035">MIKIIMWITKFIVVALTALLFASCNYSGNFKSIVGSGKVITEKRNVQGEFTNVSVSNAIDLVIEQSDKTEITVEADDNLINGITTRVEGNTLVIKSDYNSFKNIKSKRVIVKMPIIDKIKASSASTVKSQNILRGEDISLDASSSANMSLNIESDAITCETSSGSSISIEGKALKLNVSASSGSDISAKKLLANEIEAQSSSGATVYVHPIVSLKADASSGGNINYNSVPKSIEKKSSSGGSIDQD</sequence>
<dbReference type="OrthoDB" id="1422484at2"/>
<feature type="region of interest" description="Disordered" evidence="1">
    <location>
        <begin position="218"/>
        <end position="246"/>
    </location>
</feature>
<feature type="domain" description="Putative auto-transporter adhesin head GIN" evidence="2">
    <location>
        <begin position="49"/>
        <end position="227"/>
    </location>
</feature>
<dbReference type="PROSITE" id="PS51257">
    <property type="entry name" value="PROKAR_LIPOPROTEIN"/>
    <property type="match status" value="1"/>
</dbReference>
<keyword evidence="6" id="KW-1185">Reference proteome</keyword>
<dbReference type="Proteomes" id="UP000028712">
    <property type="component" value="Unassembled WGS sequence"/>
</dbReference>
<comment type="caution">
    <text evidence="3">The sequence shown here is derived from an EMBL/GenBank/DDBJ whole genome shotgun (WGS) entry which is preliminary data.</text>
</comment>
<reference evidence="4 6" key="2">
    <citation type="submission" date="2016-11" db="EMBL/GenBank/DDBJ databases">
        <title>Whole genomes of Flavobacteriaceae.</title>
        <authorList>
            <person name="Stine C."/>
            <person name="Li C."/>
            <person name="Tadesse D."/>
        </authorList>
    </citation>
    <scope>NUCLEOTIDE SEQUENCE [LARGE SCALE GENOMIC DNA]</scope>
    <source>
        <strain evidence="4 6">ATCC 29551</strain>
    </source>
</reference>
<evidence type="ECO:0000313" key="3">
    <source>
        <dbReference type="EMBL" id="KFF17312.1"/>
    </source>
</evidence>
<reference evidence="3 5" key="1">
    <citation type="submission" date="2014-07" db="EMBL/GenBank/DDBJ databases">
        <title>Genome of Flavobacterium hydatis DSM 2063.</title>
        <authorList>
            <person name="Pipes S.E."/>
            <person name="Stropko S.J."/>
            <person name="Newman J.D."/>
        </authorList>
    </citation>
    <scope>NUCLEOTIDE SEQUENCE [LARGE SCALE GENOMIC DNA]</scope>
    <source>
        <strain evidence="3 5">DSM 2063</strain>
    </source>
</reference>
<name>A0A086AKU8_FLAHY</name>
<dbReference type="eggNOG" id="COG3595">
    <property type="taxonomic scope" value="Bacteria"/>
</dbReference>
<dbReference type="Pfam" id="PF10988">
    <property type="entry name" value="DUF2807"/>
    <property type="match status" value="1"/>
</dbReference>
<evidence type="ECO:0000256" key="1">
    <source>
        <dbReference type="SAM" id="MobiDB-lite"/>
    </source>
</evidence>
<dbReference type="Gene3D" id="2.160.20.120">
    <property type="match status" value="1"/>
</dbReference>
<organism evidence="3 5">
    <name type="scientific">Flavobacterium hydatis</name>
    <name type="common">Cytophaga aquatilis</name>
    <dbReference type="NCBI Taxonomy" id="991"/>
    <lineage>
        <taxon>Bacteria</taxon>
        <taxon>Pseudomonadati</taxon>
        <taxon>Bacteroidota</taxon>
        <taxon>Flavobacteriia</taxon>
        <taxon>Flavobacteriales</taxon>
        <taxon>Flavobacteriaceae</taxon>
        <taxon>Flavobacterium</taxon>
    </lineage>
</organism>
<dbReference type="AlphaFoldDB" id="A0A086AKU8"/>
<dbReference type="EMBL" id="MUGY01000008">
    <property type="protein sequence ID" value="OXA95146.1"/>
    <property type="molecule type" value="Genomic_DNA"/>
</dbReference>
<dbReference type="Proteomes" id="UP000198424">
    <property type="component" value="Unassembled WGS sequence"/>
</dbReference>
<evidence type="ECO:0000259" key="2">
    <source>
        <dbReference type="Pfam" id="PF10988"/>
    </source>
</evidence>
<protein>
    <submittedName>
        <fullName evidence="4">DUF2807 domain-containing protein</fullName>
    </submittedName>
</protein>
<dbReference type="STRING" id="991.IW20_08190"/>
<accession>A0A086AKU8</accession>
<dbReference type="InterPro" id="IPR021255">
    <property type="entry name" value="DUF2807"/>
</dbReference>
<evidence type="ECO:0000313" key="5">
    <source>
        <dbReference type="Proteomes" id="UP000028712"/>
    </source>
</evidence>
<feature type="compositionally biased region" description="Polar residues" evidence="1">
    <location>
        <begin position="220"/>
        <end position="230"/>
    </location>
</feature>
<proteinExistence type="predicted"/>
<evidence type="ECO:0000313" key="6">
    <source>
        <dbReference type="Proteomes" id="UP000198424"/>
    </source>
</evidence>